<comment type="caution">
    <text evidence="1">The sequence shown here is derived from an EMBL/GenBank/DDBJ whole genome shotgun (WGS) entry which is preliminary data.</text>
</comment>
<dbReference type="EMBL" id="JAHLQT010043055">
    <property type="protein sequence ID" value="KAG7155124.1"/>
    <property type="molecule type" value="Genomic_DNA"/>
</dbReference>
<gene>
    <name evidence="1" type="ORF">Hamer_G020988</name>
</gene>
<reference evidence="1" key="1">
    <citation type="journal article" date="2021" name="Sci. Adv.">
        <title>The American lobster genome reveals insights on longevity, neural, and immune adaptations.</title>
        <authorList>
            <person name="Polinski J.M."/>
            <person name="Zimin A.V."/>
            <person name="Clark K.F."/>
            <person name="Kohn A.B."/>
            <person name="Sadowski N."/>
            <person name="Timp W."/>
            <person name="Ptitsyn A."/>
            <person name="Khanna P."/>
            <person name="Romanova D.Y."/>
            <person name="Williams P."/>
            <person name="Greenwood S.J."/>
            <person name="Moroz L.L."/>
            <person name="Walt D.R."/>
            <person name="Bodnar A.G."/>
        </authorList>
    </citation>
    <scope>NUCLEOTIDE SEQUENCE</scope>
    <source>
        <strain evidence="1">GMGI-L3</strain>
    </source>
</reference>
<sequence>MSWGRHGYITGSRAVCDREAGVSAGPGRSSAAQIRTLPRRFAIVTCVDYALETRNIYCQDIVNNLTLFEHGLNL</sequence>
<proteinExistence type="predicted"/>
<keyword evidence="2" id="KW-1185">Reference proteome</keyword>
<evidence type="ECO:0000313" key="1">
    <source>
        <dbReference type="EMBL" id="KAG7155124.1"/>
    </source>
</evidence>
<dbReference type="AlphaFoldDB" id="A0A8J5JL41"/>
<accession>A0A8J5JL41</accession>
<name>A0A8J5JL41_HOMAM</name>
<organism evidence="1 2">
    <name type="scientific">Homarus americanus</name>
    <name type="common">American lobster</name>
    <dbReference type="NCBI Taxonomy" id="6706"/>
    <lineage>
        <taxon>Eukaryota</taxon>
        <taxon>Metazoa</taxon>
        <taxon>Ecdysozoa</taxon>
        <taxon>Arthropoda</taxon>
        <taxon>Crustacea</taxon>
        <taxon>Multicrustacea</taxon>
        <taxon>Malacostraca</taxon>
        <taxon>Eumalacostraca</taxon>
        <taxon>Eucarida</taxon>
        <taxon>Decapoda</taxon>
        <taxon>Pleocyemata</taxon>
        <taxon>Astacidea</taxon>
        <taxon>Nephropoidea</taxon>
        <taxon>Nephropidae</taxon>
        <taxon>Homarus</taxon>
    </lineage>
</organism>
<protein>
    <submittedName>
        <fullName evidence="1">Uncharacterized protein</fullName>
    </submittedName>
</protein>
<dbReference type="Proteomes" id="UP000747542">
    <property type="component" value="Unassembled WGS sequence"/>
</dbReference>
<evidence type="ECO:0000313" key="2">
    <source>
        <dbReference type="Proteomes" id="UP000747542"/>
    </source>
</evidence>